<feature type="compositionally biased region" description="Polar residues" evidence="2">
    <location>
        <begin position="245"/>
        <end position="257"/>
    </location>
</feature>
<evidence type="ECO:0000256" key="2">
    <source>
        <dbReference type="SAM" id="MobiDB-lite"/>
    </source>
</evidence>
<dbReference type="GeneID" id="31363889"/>
<feature type="region of interest" description="Disordered" evidence="2">
    <location>
        <begin position="91"/>
        <end position="129"/>
    </location>
</feature>
<dbReference type="InParanoid" id="D3BI41"/>
<dbReference type="AlphaFoldDB" id="D3BI41"/>
<dbReference type="STRING" id="670386.D3BI41"/>
<protein>
    <submittedName>
        <fullName evidence="3">Uncharacterized protein</fullName>
    </submittedName>
</protein>
<evidence type="ECO:0000256" key="1">
    <source>
        <dbReference type="SAM" id="Coils"/>
    </source>
</evidence>
<evidence type="ECO:0000313" key="4">
    <source>
        <dbReference type="Proteomes" id="UP000001396"/>
    </source>
</evidence>
<feature type="region of interest" description="Disordered" evidence="2">
    <location>
        <begin position="245"/>
        <end position="318"/>
    </location>
</feature>
<dbReference type="RefSeq" id="XP_020431065.1">
    <property type="nucleotide sequence ID" value="XM_020579226.1"/>
</dbReference>
<dbReference type="Proteomes" id="UP000001396">
    <property type="component" value="Unassembled WGS sequence"/>
</dbReference>
<dbReference type="OMA" id="MESHWRR"/>
<dbReference type="Gene3D" id="3.90.980.20">
    <property type="match status" value="1"/>
</dbReference>
<feature type="compositionally biased region" description="Low complexity" evidence="2">
    <location>
        <begin position="276"/>
        <end position="286"/>
    </location>
</feature>
<keyword evidence="1" id="KW-0175">Coiled coil</keyword>
<sequence length="484" mass="55697">MSQPYTNYKHHIGSNLPPNYSVPIHPYMVQQPIMMDHPSLVYRPYFFQSLPTQQQYLIPSPRNVPQNEELSLYNSPVYPCRSPVFNSVSGIPSPSHSGSNSPISNGSRSPCLSSPRNDLSNISEDDEDMPCSQCSLKSCVLCNRGRPTMLMKVPTWASIMKVVLYTLHIEFPDKQFFSLKGDVYGFMESHWRRLCVDKKKSDNWRKQVQDMLSHSKNIFESGYEVIGQNGYWRLKNVQDPWVIQTASNNTPRGSSDQNNKKRQIESPTDFDDEDTSSVSSQSNSDDLPTPRKGRRTSANNSPRNRKRSPESPTQQETIALRDELFVVVNQINDMRMNISNSSHLNREQRNRKLKELEENMETLNKIESKLEIIEMQDQDLISKPSHSNKLNNNNNNNGNITYIDDQCLNIYKSLMEEKPEFENNQQPNISNPTVPVNPNTNNSLLNWRDSLFLDFTKRLPNINNNTTTHQYPVLFNNNKKTVST</sequence>
<accession>D3BI41</accession>
<evidence type="ECO:0000313" key="3">
    <source>
        <dbReference type="EMBL" id="EFA78941.1"/>
    </source>
</evidence>
<reference evidence="3 4" key="1">
    <citation type="journal article" date="2011" name="Genome Res.">
        <title>Phylogeny-wide analysis of social amoeba genomes highlights ancient origins for complex intercellular communication.</title>
        <authorList>
            <person name="Heidel A.J."/>
            <person name="Lawal H.M."/>
            <person name="Felder M."/>
            <person name="Schilde C."/>
            <person name="Helps N.R."/>
            <person name="Tunggal B."/>
            <person name="Rivero F."/>
            <person name="John U."/>
            <person name="Schleicher M."/>
            <person name="Eichinger L."/>
            <person name="Platzer M."/>
            <person name="Noegel A.A."/>
            <person name="Schaap P."/>
            <person name="Gloeckner G."/>
        </authorList>
    </citation>
    <scope>NUCLEOTIDE SEQUENCE [LARGE SCALE GENOMIC DNA]</scope>
    <source>
        <strain evidence="4">ATCC 26659 / Pp 5 / PN500</strain>
    </source>
</reference>
<feature type="compositionally biased region" description="Low complexity" evidence="2">
    <location>
        <begin position="91"/>
        <end position="110"/>
    </location>
</feature>
<gene>
    <name evidence="3" type="ORF">PPL_08409</name>
</gene>
<organism evidence="3 4">
    <name type="scientific">Heterostelium pallidum (strain ATCC 26659 / Pp 5 / PN500)</name>
    <name type="common">Cellular slime mold</name>
    <name type="synonym">Polysphondylium pallidum</name>
    <dbReference type="NCBI Taxonomy" id="670386"/>
    <lineage>
        <taxon>Eukaryota</taxon>
        <taxon>Amoebozoa</taxon>
        <taxon>Evosea</taxon>
        <taxon>Eumycetozoa</taxon>
        <taxon>Dictyostelia</taxon>
        <taxon>Acytosteliales</taxon>
        <taxon>Acytosteliaceae</taxon>
        <taxon>Heterostelium</taxon>
    </lineage>
</organism>
<proteinExistence type="predicted"/>
<name>D3BI41_HETP5</name>
<keyword evidence="4" id="KW-1185">Reference proteome</keyword>
<comment type="caution">
    <text evidence="3">The sequence shown here is derived from an EMBL/GenBank/DDBJ whole genome shotgun (WGS) entry which is preliminary data.</text>
</comment>
<feature type="compositionally biased region" description="Polar residues" evidence="2">
    <location>
        <begin position="111"/>
        <end position="122"/>
    </location>
</feature>
<feature type="coiled-coil region" evidence="1">
    <location>
        <begin position="346"/>
        <end position="376"/>
    </location>
</feature>
<dbReference type="EMBL" id="ADBJ01000037">
    <property type="protein sequence ID" value="EFA78941.1"/>
    <property type="molecule type" value="Genomic_DNA"/>
</dbReference>